<proteinExistence type="inferred from homology"/>
<evidence type="ECO:0000256" key="5">
    <source>
        <dbReference type="ARBA" id="ARBA00022483"/>
    </source>
</evidence>
<organism evidence="12 13">
    <name type="scientific">Hymenochirus boettgeri</name>
    <name type="common">Congo dwarf clawed frog</name>
    <dbReference type="NCBI Taxonomy" id="247094"/>
    <lineage>
        <taxon>Eukaryota</taxon>
        <taxon>Metazoa</taxon>
        <taxon>Chordata</taxon>
        <taxon>Craniata</taxon>
        <taxon>Vertebrata</taxon>
        <taxon>Euteleostomi</taxon>
        <taxon>Amphibia</taxon>
        <taxon>Batrachia</taxon>
        <taxon>Anura</taxon>
        <taxon>Pipoidea</taxon>
        <taxon>Pipidae</taxon>
        <taxon>Pipinae</taxon>
        <taxon>Hymenochirus</taxon>
    </lineage>
</organism>
<name>A0A8T2JS98_9PIPI</name>
<reference evidence="12" key="1">
    <citation type="thesis" date="2020" institute="ProQuest LLC" country="789 East Eisenhower Parkway, Ann Arbor, MI, USA">
        <title>Comparative Genomics and Chromosome Evolution.</title>
        <authorList>
            <person name="Mudd A.B."/>
        </authorList>
    </citation>
    <scope>NUCLEOTIDE SEQUENCE</scope>
    <source>
        <strain evidence="12">Female2</strain>
        <tissue evidence="12">Blood</tissue>
    </source>
</reference>
<dbReference type="PROSITE" id="PS51259">
    <property type="entry name" value="MHD2"/>
    <property type="match status" value="1"/>
</dbReference>
<dbReference type="CDD" id="cd04009">
    <property type="entry name" value="C2B_Munc13-like"/>
    <property type="match status" value="1"/>
</dbReference>
<evidence type="ECO:0000256" key="4">
    <source>
        <dbReference type="ARBA" id="ARBA00005823"/>
    </source>
</evidence>
<dbReference type="InterPro" id="IPR014770">
    <property type="entry name" value="Munc13_1"/>
</dbReference>
<feature type="region of interest" description="Disordered" evidence="8">
    <location>
        <begin position="1"/>
        <end position="58"/>
    </location>
</feature>
<dbReference type="Pfam" id="PF06292">
    <property type="entry name" value="MUN"/>
    <property type="match status" value="1"/>
</dbReference>
<dbReference type="EMBL" id="JAACNH010000003">
    <property type="protein sequence ID" value="KAG8446354.1"/>
    <property type="molecule type" value="Genomic_DNA"/>
</dbReference>
<dbReference type="InterPro" id="IPR035892">
    <property type="entry name" value="C2_domain_sf"/>
</dbReference>
<feature type="domain" description="MHD1" evidence="10">
    <location>
        <begin position="574"/>
        <end position="694"/>
    </location>
</feature>
<dbReference type="AlphaFoldDB" id="A0A8T2JS98"/>
<keyword evidence="7" id="KW-0967">Endosome</keyword>
<evidence type="ECO:0000313" key="13">
    <source>
        <dbReference type="Proteomes" id="UP000812440"/>
    </source>
</evidence>
<dbReference type="InterPro" id="IPR010439">
    <property type="entry name" value="MUN_dom"/>
</dbReference>
<dbReference type="PANTHER" id="PTHR45999:SF3">
    <property type="entry name" value="PROTEIN UNC-13 HOMOLOG D"/>
    <property type="match status" value="1"/>
</dbReference>
<dbReference type="GO" id="GO:0006887">
    <property type="term" value="P:exocytosis"/>
    <property type="evidence" value="ECO:0007669"/>
    <property type="project" value="UniProtKB-KW"/>
</dbReference>
<dbReference type="PANTHER" id="PTHR45999">
    <property type="entry name" value="UNC-13-4A, ISOFORM B"/>
    <property type="match status" value="1"/>
</dbReference>
<dbReference type="Proteomes" id="UP000812440">
    <property type="component" value="Chromosome 8_10"/>
</dbReference>
<evidence type="ECO:0000256" key="1">
    <source>
        <dbReference type="ARBA" id="ARBA00004172"/>
    </source>
</evidence>
<evidence type="ECO:0000256" key="6">
    <source>
        <dbReference type="ARBA" id="ARBA00022490"/>
    </source>
</evidence>
<comment type="subcellular location">
    <subcellularLocation>
        <location evidence="2">Cytoplasm</location>
    </subcellularLocation>
    <subcellularLocation>
        <location evidence="3">Late endosome</location>
    </subcellularLocation>
    <subcellularLocation>
        <location evidence="1">Recycling endosome</location>
    </subcellularLocation>
</comment>
<evidence type="ECO:0000259" key="9">
    <source>
        <dbReference type="PROSITE" id="PS50004"/>
    </source>
</evidence>
<evidence type="ECO:0000256" key="2">
    <source>
        <dbReference type="ARBA" id="ARBA00004496"/>
    </source>
</evidence>
<keyword evidence="13" id="KW-1185">Reference proteome</keyword>
<dbReference type="GO" id="GO:0055037">
    <property type="term" value="C:recycling endosome"/>
    <property type="evidence" value="ECO:0007669"/>
    <property type="project" value="UniProtKB-SubCell"/>
</dbReference>
<accession>A0A8T2JS98</accession>
<feature type="compositionally biased region" description="Basic residues" evidence="8">
    <location>
        <begin position="27"/>
        <end position="40"/>
    </location>
</feature>
<feature type="compositionally biased region" description="Basic and acidic residues" evidence="8">
    <location>
        <begin position="48"/>
        <end position="57"/>
    </location>
</feature>
<dbReference type="PROSITE" id="PS50004">
    <property type="entry name" value="C2"/>
    <property type="match status" value="2"/>
</dbReference>
<dbReference type="SMART" id="SM00239">
    <property type="entry name" value="C2"/>
    <property type="match status" value="2"/>
</dbReference>
<feature type="domain" description="C2" evidence="9">
    <location>
        <begin position="926"/>
        <end position="1053"/>
    </location>
</feature>
<feature type="domain" description="C2" evidence="9">
    <location>
        <begin position="105"/>
        <end position="255"/>
    </location>
</feature>
<dbReference type="GO" id="GO:0070382">
    <property type="term" value="C:exocytic vesicle"/>
    <property type="evidence" value="ECO:0007669"/>
    <property type="project" value="TreeGrafter"/>
</dbReference>
<dbReference type="Pfam" id="PF00168">
    <property type="entry name" value="C2"/>
    <property type="match status" value="3"/>
</dbReference>
<sequence length="1106" mass="126802">MDPRDNEPDSPPSGEKDPEMEFPGPHRFTRREAKYRKKGIVRPLQSKPIKEPEEESKQISSAAQRNLLYGEALYSIIHRIGQPEPEHIYDTYQLFEYLQKAFNVDPAEHKAILEHVKGLEAPIMCVKVTVKEAKGILGKDVSGFSDPYCLLGIDNHASNQSRDRSSPSLDRKQKQKAVVRNTIPEDQMHRTQIIGQTLNPVWNETFILEIEDIDNARFHMDVWDSDDVESVRAKLGELTDLHGLKRIFKEVRKEKGQDDFLGNVVLQLRELKCKEDCWYPLEPRTETYPDRGRCHLQFLLTHKKRATTLSKTPSYIVHRQLLQQFVCHEITSHEARNTTWNGEISPHGASILYLHATQKDLSEFHQGLAQWLAYSKLYQSMEFNSSCLLHHITTIEYLWVQGRLQADQKAELAVSFNSLLLYGVSLLQRYRIVFPLSAPRSVERLQGLLRVLIQMCKTKAFRELCALTPDLQERVTEAIKAGTHEWFDLKRQHLQPMIQNEEENFKSLIKLVLDITGDLRSCHLTWNKCFINTIKVDIFSLTFLELEELVSQDFLSQLPPLNHSTSPQLSELRYQLYLILRELHQLHEHLPNREAPLPLDGFHRWFADSLPSWLQKAYTTAQERVQRAVQIDQLVPLSELQKHSASTVDLSTCYTQIGTTWQQLNWPDPEEAFMIMVKLTEDMCRIAVTYCTLIKHRAEELSVNEDAAKAATKLCVVVNNIEQLRLVVRSLPTKLNWASLEHKTSDVISAGQFQHTLHDQLQGAVVCLDRAIRGVVQALAQKLDDGITKHLYSLSSISDSKDPNDSVIPLMKFLETELQYMNQNLVQENFNCLLSLLWSHILSVISGLSAQVSPSSRYYQRLHVALKNLEMCFHAEGCGLSLEDLQTAEFIALDQELDISSSSTRSLIERYFQERMQHQLGSSSEKYGAITIKADYRLAEQKLRVEILNAVNLLPLDSNGSSDPFVLVNLEPKHTFPAVEARSTQIKKNELNPLYDETFDFLVTRDQCRAPGACILLTVFDYDTLLSNDFEGEAFLALEHLPGLQGKETEENHLSNIPQTRLPLTHPQPKGDRILQILESRRSDREAAAFVKLRGQRARKSLETKH</sequence>
<dbReference type="Gene3D" id="2.60.40.150">
    <property type="entry name" value="C2 domain"/>
    <property type="match status" value="2"/>
</dbReference>
<gene>
    <name evidence="12" type="ORF">GDO86_013985</name>
</gene>
<dbReference type="OrthoDB" id="7976202at2759"/>
<evidence type="ECO:0000256" key="8">
    <source>
        <dbReference type="SAM" id="MobiDB-lite"/>
    </source>
</evidence>
<dbReference type="Gene3D" id="1.10.357.50">
    <property type="match status" value="1"/>
</dbReference>
<keyword evidence="5" id="KW-0268">Exocytosis</keyword>
<dbReference type="Gene3D" id="1.20.58.1100">
    <property type="match status" value="1"/>
</dbReference>
<feature type="domain" description="MHD2" evidence="11">
    <location>
        <begin position="804"/>
        <end position="911"/>
    </location>
</feature>
<evidence type="ECO:0000259" key="10">
    <source>
        <dbReference type="PROSITE" id="PS51258"/>
    </source>
</evidence>
<comment type="caution">
    <text evidence="12">The sequence shown here is derived from an EMBL/GenBank/DDBJ whole genome shotgun (WGS) entry which is preliminary data.</text>
</comment>
<dbReference type="SUPFAM" id="SSF49562">
    <property type="entry name" value="C2 domain (Calcium/lipid-binding domain, CaLB)"/>
    <property type="match status" value="2"/>
</dbReference>
<dbReference type="InterPro" id="IPR014772">
    <property type="entry name" value="Munc13_dom-2"/>
</dbReference>
<comment type="similarity">
    <text evidence="4">Belongs to the unc-13 family.</text>
</comment>
<dbReference type="InterPro" id="IPR052095">
    <property type="entry name" value="UNC-13_domain"/>
</dbReference>
<protein>
    <recommendedName>
        <fullName evidence="14">Protein unc-13 homolog D</fullName>
    </recommendedName>
</protein>
<dbReference type="CDD" id="cd08676">
    <property type="entry name" value="C2A_Munc13-like"/>
    <property type="match status" value="1"/>
</dbReference>
<keyword evidence="6" id="KW-0963">Cytoplasm</keyword>
<feature type="region of interest" description="Disordered" evidence="8">
    <location>
        <begin position="158"/>
        <end position="178"/>
    </location>
</feature>
<evidence type="ECO:0000259" key="11">
    <source>
        <dbReference type="PROSITE" id="PS51259"/>
    </source>
</evidence>
<evidence type="ECO:0008006" key="14">
    <source>
        <dbReference type="Google" id="ProtNLM"/>
    </source>
</evidence>
<feature type="compositionally biased region" description="Basic and acidic residues" evidence="8">
    <location>
        <begin position="161"/>
        <end position="172"/>
    </location>
</feature>
<dbReference type="GO" id="GO:0005770">
    <property type="term" value="C:late endosome"/>
    <property type="evidence" value="ECO:0007669"/>
    <property type="project" value="UniProtKB-SubCell"/>
</dbReference>
<dbReference type="PROSITE" id="PS51258">
    <property type="entry name" value="MHD1"/>
    <property type="match status" value="1"/>
</dbReference>
<evidence type="ECO:0000256" key="7">
    <source>
        <dbReference type="ARBA" id="ARBA00022753"/>
    </source>
</evidence>
<evidence type="ECO:0000313" key="12">
    <source>
        <dbReference type="EMBL" id="KAG8446354.1"/>
    </source>
</evidence>
<dbReference type="InterPro" id="IPR000008">
    <property type="entry name" value="C2_dom"/>
</dbReference>
<evidence type="ECO:0000256" key="3">
    <source>
        <dbReference type="ARBA" id="ARBA00004603"/>
    </source>
</evidence>